<comment type="caution">
    <text evidence="3">The sequence shown here is derived from an EMBL/GenBank/DDBJ whole genome shotgun (WGS) entry which is preliminary data.</text>
</comment>
<feature type="transmembrane region" description="Helical" evidence="1">
    <location>
        <begin position="20"/>
        <end position="40"/>
    </location>
</feature>
<dbReference type="InterPro" id="IPR025749">
    <property type="entry name" value="Sphingomyelin_synth-like_dom"/>
</dbReference>
<dbReference type="Pfam" id="PF14360">
    <property type="entry name" value="PAP2_C"/>
    <property type="match status" value="1"/>
</dbReference>
<keyword evidence="1" id="KW-0472">Membrane</keyword>
<keyword evidence="1" id="KW-0812">Transmembrane</keyword>
<evidence type="ECO:0000259" key="2">
    <source>
        <dbReference type="Pfam" id="PF14360"/>
    </source>
</evidence>
<organism evidence="3 4">
    <name type="scientific">Candidatus Falkowbacteria bacterium RIFOXYA2_FULL_47_9</name>
    <dbReference type="NCBI Taxonomy" id="1797995"/>
    <lineage>
        <taxon>Bacteria</taxon>
        <taxon>Candidatus Falkowiibacteriota</taxon>
    </lineage>
</organism>
<name>A0A1F5SJW6_9BACT</name>
<dbReference type="EMBL" id="MFGC01000030">
    <property type="protein sequence ID" value="OGF26942.1"/>
    <property type="molecule type" value="Genomic_DNA"/>
</dbReference>
<feature type="domain" description="Sphingomyelin synthase-like" evidence="2">
    <location>
        <begin position="134"/>
        <end position="197"/>
    </location>
</feature>
<sequence length="212" mass="24016">MLVACRQRYALYFKNKKFSFAVVAAALLLAASLVVNYYAVLYAEERASNPVTDIVLSNTRVYDVDGTFVYGSFLLWTFVCLLCLYKPQRIPFTFKSVALFTLIRSLFISLTHIGPYPTHAIIQSNILAQFSFGADLFFSGHTGLPFLLALIFWQDKALRTLFLVAAVIFAIVVLLGHLHYSIDVLAAFFITYSICHIAERLFVSDRNFFYDA</sequence>
<feature type="transmembrane region" description="Helical" evidence="1">
    <location>
        <begin position="67"/>
        <end position="85"/>
    </location>
</feature>
<feature type="transmembrane region" description="Helical" evidence="1">
    <location>
        <begin position="97"/>
        <end position="116"/>
    </location>
</feature>
<evidence type="ECO:0000313" key="4">
    <source>
        <dbReference type="Proteomes" id="UP000178925"/>
    </source>
</evidence>
<evidence type="ECO:0000313" key="3">
    <source>
        <dbReference type="EMBL" id="OGF26942.1"/>
    </source>
</evidence>
<evidence type="ECO:0000256" key="1">
    <source>
        <dbReference type="SAM" id="Phobius"/>
    </source>
</evidence>
<accession>A0A1F5SJW6</accession>
<dbReference type="AlphaFoldDB" id="A0A1F5SJW6"/>
<feature type="transmembrane region" description="Helical" evidence="1">
    <location>
        <begin position="160"/>
        <end position="178"/>
    </location>
</feature>
<gene>
    <name evidence="3" type="ORF">A2242_02870</name>
</gene>
<dbReference type="STRING" id="1797995.A2242_02870"/>
<keyword evidence="1" id="KW-1133">Transmembrane helix</keyword>
<feature type="transmembrane region" description="Helical" evidence="1">
    <location>
        <begin position="136"/>
        <end position="153"/>
    </location>
</feature>
<protein>
    <recommendedName>
        <fullName evidence="2">Sphingomyelin synthase-like domain-containing protein</fullName>
    </recommendedName>
</protein>
<proteinExistence type="predicted"/>
<dbReference type="Proteomes" id="UP000178925">
    <property type="component" value="Unassembled WGS sequence"/>
</dbReference>
<reference evidence="3 4" key="1">
    <citation type="journal article" date="2016" name="Nat. Commun.">
        <title>Thousands of microbial genomes shed light on interconnected biogeochemical processes in an aquifer system.</title>
        <authorList>
            <person name="Anantharaman K."/>
            <person name="Brown C.T."/>
            <person name="Hug L.A."/>
            <person name="Sharon I."/>
            <person name="Castelle C.J."/>
            <person name="Probst A.J."/>
            <person name="Thomas B.C."/>
            <person name="Singh A."/>
            <person name="Wilkins M.J."/>
            <person name="Karaoz U."/>
            <person name="Brodie E.L."/>
            <person name="Williams K.H."/>
            <person name="Hubbard S.S."/>
            <person name="Banfield J.F."/>
        </authorList>
    </citation>
    <scope>NUCLEOTIDE SEQUENCE [LARGE SCALE GENOMIC DNA]</scope>
</reference>